<comment type="caution">
    <text evidence="1">The sequence shown here is derived from an EMBL/GenBank/DDBJ whole genome shotgun (WGS) entry which is preliminary data.</text>
</comment>
<protein>
    <submittedName>
        <fullName evidence="1">Uncharacterized protein</fullName>
    </submittedName>
</protein>
<sequence length="100" mass="11129">MYQIQRVPSRITYIARILDPNRLRVAFGQGTLLPETSGRKFCPADLFAYPQCRHLALSGSASLMTFEPGLPTRNPILYSFCCFASRNFCVSSSGRCTIAC</sequence>
<proteinExistence type="predicted"/>
<name>A0AAV4WA68_CAEEX</name>
<evidence type="ECO:0000313" key="1">
    <source>
        <dbReference type="EMBL" id="GIY78794.1"/>
    </source>
</evidence>
<evidence type="ECO:0000313" key="2">
    <source>
        <dbReference type="Proteomes" id="UP001054945"/>
    </source>
</evidence>
<accession>A0AAV4WA68</accession>
<keyword evidence="2" id="KW-1185">Reference proteome</keyword>
<dbReference type="Proteomes" id="UP001054945">
    <property type="component" value="Unassembled WGS sequence"/>
</dbReference>
<gene>
    <name evidence="1" type="ORF">CEXT_408991</name>
</gene>
<dbReference type="EMBL" id="BPLR01015798">
    <property type="protein sequence ID" value="GIY78794.1"/>
    <property type="molecule type" value="Genomic_DNA"/>
</dbReference>
<dbReference type="AlphaFoldDB" id="A0AAV4WA68"/>
<reference evidence="1 2" key="1">
    <citation type="submission" date="2021-06" db="EMBL/GenBank/DDBJ databases">
        <title>Caerostris extrusa draft genome.</title>
        <authorList>
            <person name="Kono N."/>
            <person name="Arakawa K."/>
        </authorList>
    </citation>
    <scope>NUCLEOTIDE SEQUENCE [LARGE SCALE GENOMIC DNA]</scope>
</reference>
<organism evidence="1 2">
    <name type="scientific">Caerostris extrusa</name>
    <name type="common">Bark spider</name>
    <name type="synonym">Caerostris bankana</name>
    <dbReference type="NCBI Taxonomy" id="172846"/>
    <lineage>
        <taxon>Eukaryota</taxon>
        <taxon>Metazoa</taxon>
        <taxon>Ecdysozoa</taxon>
        <taxon>Arthropoda</taxon>
        <taxon>Chelicerata</taxon>
        <taxon>Arachnida</taxon>
        <taxon>Araneae</taxon>
        <taxon>Araneomorphae</taxon>
        <taxon>Entelegynae</taxon>
        <taxon>Araneoidea</taxon>
        <taxon>Araneidae</taxon>
        <taxon>Caerostris</taxon>
    </lineage>
</organism>